<sequence>MFTSLQNLPKIKELLHCKYITRNMRDQQEKARKIFRFIAGVAPKITNIQYTKDHLMLIWGLAV</sequence>
<proteinExistence type="predicted"/>
<reference evidence="1" key="1">
    <citation type="submission" date="2018-02" db="EMBL/GenBank/DDBJ databases">
        <title>Rhizophora mucronata_Transcriptome.</title>
        <authorList>
            <person name="Meera S.P."/>
            <person name="Sreeshan A."/>
            <person name="Augustine A."/>
        </authorList>
    </citation>
    <scope>NUCLEOTIDE SEQUENCE</scope>
    <source>
        <tissue evidence="1">Leaf</tissue>
    </source>
</reference>
<accession>A0A2P2QAV9</accession>
<evidence type="ECO:0000313" key="1">
    <source>
        <dbReference type="EMBL" id="MBX64138.1"/>
    </source>
</evidence>
<protein>
    <submittedName>
        <fullName evidence="1">Uncharacterized protein</fullName>
    </submittedName>
</protein>
<organism evidence="1">
    <name type="scientific">Rhizophora mucronata</name>
    <name type="common">Asiatic mangrove</name>
    <dbReference type="NCBI Taxonomy" id="61149"/>
    <lineage>
        <taxon>Eukaryota</taxon>
        <taxon>Viridiplantae</taxon>
        <taxon>Streptophyta</taxon>
        <taxon>Embryophyta</taxon>
        <taxon>Tracheophyta</taxon>
        <taxon>Spermatophyta</taxon>
        <taxon>Magnoliopsida</taxon>
        <taxon>eudicotyledons</taxon>
        <taxon>Gunneridae</taxon>
        <taxon>Pentapetalae</taxon>
        <taxon>rosids</taxon>
        <taxon>fabids</taxon>
        <taxon>Malpighiales</taxon>
        <taxon>Rhizophoraceae</taxon>
        <taxon>Rhizophora</taxon>
    </lineage>
</organism>
<dbReference type="AlphaFoldDB" id="A0A2P2QAV9"/>
<name>A0A2P2QAV9_RHIMU</name>
<dbReference type="EMBL" id="GGEC01083654">
    <property type="protein sequence ID" value="MBX64138.1"/>
    <property type="molecule type" value="Transcribed_RNA"/>
</dbReference>